<dbReference type="OrthoDB" id="6307329at2"/>
<evidence type="ECO:0000313" key="3">
    <source>
        <dbReference type="Proteomes" id="UP000199673"/>
    </source>
</evidence>
<sequence>MFSVIIPVYNKKRHLSRSIDSVLNQSFPNFELILVDDASTDGSFEFISNISDQKVSVFRRSSPGAGGYAARNLGIEKAKYSWVCFLDADDEWEHDYLESMRTLIAENGDVKILSAAWRIKNKSGSLVCNIARRLPQNELAILSLEDFLTHSIANAAPICSSVAAVQKEVFEKSGTFPANQCNSGGDVDTWLRILLKAGNLGFFNKVLATYFVDSDNMVTKNLKKFEIGCIMKTIKQSLETHQTQLPEHLLKKYSNKYLLALIAKTIRADQFDGSYLSWYYKEVDYHKYLIFKVFNFRPLRMIYKFYLIKRNPFHG</sequence>
<dbReference type="CDD" id="cd00761">
    <property type="entry name" value="Glyco_tranf_GTA_type"/>
    <property type="match status" value="1"/>
</dbReference>
<evidence type="ECO:0000259" key="1">
    <source>
        <dbReference type="Pfam" id="PF00535"/>
    </source>
</evidence>
<dbReference type="GO" id="GO:0016740">
    <property type="term" value="F:transferase activity"/>
    <property type="evidence" value="ECO:0007669"/>
    <property type="project" value="UniProtKB-KW"/>
</dbReference>
<gene>
    <name evidence="2" type="ORF">SAMN04489724_0588</name>
</gene>
<dbReference type="Gene3D" id="3.90.550.10">
    <property type="entry name" value="Spore Coat Polysaccharide Biosynthesis Protein SpsA, Chain A"/>
    <property type="match status" value="1"/>
</dbReference>
<dbReference type="InterPro" id="IPR050834">
    <property type="entry name" value="Glycosyltransf_2"/>
</dbReference>
<dbReference type="PANTHER" id="PTHR43685">
    <property type="entry name" value="GLYCOSYLTRANSFERASE"/>
    <property type="match status" value="1"/>
</dbReference>
<name>A0A1I6XN63_9BACT</name>
<protein>
    <submittedName>
        <fullName evidence="2">Glycosyl transferase family 2</fullName>
    </submittedName>
</protein>
<evidence type="ECO:0000313" key="2">
    <source>
        <dbReference type="EMBL" id="SFT39889.1"/>
    </source>
</evidence>
<dbReference type="SUPFAM" id="SSF53448">
    <property type="entry name" value="Nucleotide-diphospho-sugar transferases"/>
    <property type="match status" value="1"/>
</dbReference>
<dbReference type="STRING" id="305507.SAMN04489724_0588"/>
<reference evidence="3" key="1">
    <citation type="submission" date="2016-10" db="EMBL/GenBank/DDBJ databases">
        <authorList>
            <person name="Varghese N."/>
            <person name="Submissions S."/>
        </authorList>
    </citation>
    <scope>NUCLEOTIDE SEQUENCE [LARGE SCALE GENOMIC DNA]</scope>
    <source>
        <strain evidence="3">DSM 23445</strain>
    </source>
</reference>
<proteinExistence type="predicted"/>
<keyword evidence="2" id="KW-0808">Transferase</keyword>
<accession>A0A1I6XN63</accession>
<dbReference type="InterPro" id="IPR029044">
    <property type="entry name" value="Nucleotide-diphossugar_trans"/>
</dbReference>
<keyword evidence="3" id="KW-1185">Reference proteome</keyword>
<dbReference type="Pfam" id="PF00535">
    <property type="entry name" value="Glycos_transf_2"/>
    <property type="match status" value="1"/>
</dbReference>
<dbReference type="PANTHER" id="PTHR43685:SF11">
    <property type="entry name" value="GLYCOSYLTRANSFERASE TAGX-RELATED"/>
    <property type="match status" value="1"/>
</dbReference>
<dbReference type="InterPro" id="IPR001173">
    <property type="entry name" value="Glyco_trans_2-like"/>
</dbReference>
<dbReference type="RefSeq" id="WP_091691198.1">
    <property type="nucleotide sequence ID" value="NZ_FPBF01000001.1"/>
</dbReference>
<dbReference type="EMBL" id="FPBF01000001">
    <property type="protein sequence ID" value="SFT39889.1"/>
    <property type="molecule type" value="Genomic_DNA"/>
</dbReference>
<dbReference type="Proteomes" id="UP000199673">
    <property type="component" value="Unassembled WGS sequence"/>
</dbReference>
<feature type="domain" description="Glycosyltransferase 2-like" evidence="1">
    <location>
        <begin position="3"/>
        <end position="114"/>
    </location>
</feature>
<organism evidence="2 3">
    <name type="scientific">Algoriphagus locisalis</name>
    <dbReference type="NCBI Taxonomy" id="305507"/>
    <lineage>
        <taxon>Bacteria</taxon>
        <taxon>Pseudomonadati</taxon>
        <taxon>Bacteroidota</taxon>
        <taxon>Cytophagia</taxon>
        <taxon>Cytophagales</taxon>
        <taxon>Cyclobacteriaceae</taxon>
        <taxon>Algoriphagus</taxon>
    </lineage>
</organism>
<dbReference type="AlphaFoldDB" id="A0A1I6XN63"/>